<dbReference type="AlphaFoldDB" id="A0A8T2PFR7"/>
<protein>
    <submittedName>
        <fullName evidence="1">Uncharacterized protein</fullName>
    </submittedName>
</protein>
<name>A0A8T2PFR7_9TELE</name>
<keyword evidence="2" id="KW-1185">Reference proteome</keyword>
<accession>A0A8T2PFR7</accession>
<reference evidence="1" key="1">
    <citation type="thesis" date="2021" institute="BYU ScholarsArchive" country="Provo, UT, USA">
        <title>Applications of and Algorithms for Genome Assembly and Genomic Analyses with an Emphasis on Marine Teleosts.</title>
        <authorList>
            <person name="Pickett B.D."/>
        </authorList>
    </citation>
    <scope>NUCLEOTIDE SEQUENCE</scope>
    <source>
        <strain evidence="1">HI-2016</strain>
    </source>
</reference>
<organism evidence="1 2">
    <name type="scientific">Albula glossodonta</name>
    <name type="common">roundjaw bonefish</name>
    <dbReference type="NCBI Taxonomy" id="121402"/>
    <lineage>
        <taxon>Eukaryota</taxon>
        <taxon>Metazoa</taxon>
        <taxon>Chordata</taxon>
        <taxon>Craniata</taxon>
        <taxon>Vertebrata</taxon>
        <taxon>Euteleostomi</taxon>
        <taxon>Actinopterygii</taxon>
        <taxon>Neopterygii</taxon>
        <taxon>Teleostei</taxon>
        <taxon>Albuliformes</taxon>
        <taxon>Albulidae</taxon>
        <taxon>Albula</taxon>
    </lineage>
</organism>
<dbReference type="Proteomes" id="UP000824540">
    <property type="component" value="Unassembled WGS sequence"/>
</dbReference>
<comment type="caution">
    <text evidence="1">The sequence shown here is derived from an EMBL/GenBank/DDBJ whole genome shotgun (WGS) entry which is preliminary data.</text>
</comment>
<sequence length="157" mass="17278">MDPIILSLDALAKVEVMIDSARLQGTLVQGRWCSGGGQAVETEQSTMKTMKSPQEAEETCGAVPVACPVGHSSTGQTIPLGLYSVISPASRWDEDRKWLEWEHYGFVSESALPAEMPSDSGQRERLRNKLRERSQMTRVNATQDGRLGRFPSPCHSC</sequence>
<gene>
    <name evidence="1" type="ORF">JZ751_022624</name>
</gene>
<proteinExistence type="predicted"/>
<dbReference type="EMBL" id="JAFBMS010000006">
    <property type="protein sequence ID" value="KAG9351375.1"/>
    <property type="molecule type" value="Genomic_DNA"/>
</dbReference>
<evidence type="ECO:0000313" key="1">
    <source>
        <dbReference type="EMBL" id="KAG9351375.1"/>
    </source>
</evidence>
<evidence type="ECO:0000313" key="2">
    <source>
        <dbReference type="Proteomes" id="UP000824540"/>
    </source>
</evidence>